<keyword evidence="4" id="KW-1133">Transmembrane helix</keyword>
<dbReference type="Pfam" id="PF13414">
    <property type="entry name" value="TPR_11"/>
    <property type="match status" value="1"/>
</dbReference>
<dbReference type="PROSITE" id="PS50005">
    <property type="entry name" value="TPR"/>
    <property type="match status" value="1"/>
</dbReference>
<organism evidence="6 7">
    <name type="scientific">Scytonema millei VB511283</name>
    <dbReference type="NCBI Taxonomy" id="1245923"/>
    <lineage>
        <taxon>Bacteria</taxon>
        <taxon>Bacillati</taxon>
        <taxon>Cyanobacteriota</taxon>
        <taxon>Cyanophyceae</taxon>
        <taxon>Nostocales</taxon>
        <taxon>Scytonemataceae</taxon>
        <taxon>Scytonema</taxon>
    </lineage>
</organism>
<keyword evidence="2 3" id="KW-0802">TPR repeat</keyword>
<dbReference type="SUPFAM" id="SSF48452">
    <property type="entry name" value="TPR-like"/>
    <property type="match status" value="1"/>
</dbReference>
<feature type="repeat" description="TPR" evidence="3">
    <location>
        <begin position="462"/>
        <end position="495"/>
    </location>
</feature>
<dbReference type="InterPro" id="IPR000719">
    <property type="entry name" value="Prot_kinase_dom"/>
</dbReference>
<name>A0A9X5I776_9CYAN</name>
<keyword evidence="1" id="KW-0677">Repeat</keyword>
<protein>
    <submittedName>
        <fullName evidence="6">Tetratricopeptide repeat protein</fullName>
    </submittedName>
</protein>
<dbReference type="PANTHER" id="PTHR44858:SF1">
    <property type="entry name" value="UDP-N-ACETYLGLUCOSAMINE--PEPTIDE N-ACETYLGLUCOSAMINYLTRANSFERASE SPINDLY-RELATED"/>
    <property type="match status" value="1"/>
</dbReference>
<keyword evidence="7" id="KW-1185">Reference proteome</keyword>
<dbReference type="Gene3D" id="1.25.40.10">
    <property type="entry name" value="Tetratricopeptide repeat domain"/>
    <property type="match status" value="3"/>
</dbReference>
<dbReference type="AlphaFoldDB" id="A0A9X5I776"/>
<keyword evidence="4" id="KW-0472">Membrane</keyword>
<accession>A0A9X5I776</accession>
<dbReference type="SMART" id="SM00028">
    <property type="entry name" value="TPR"/>
    <property type="match status" value="5"/>
</dbReference>
<dbReference type="SUPFAM" id="SSF56112">
    <property type="entry name" value="Protein kinase-like (PK-like)"/>
    <property type="match status" value="1"/>
</dbReference>
<proteinExistence type="predicted"/>
<feature type="domain" description="Protein kinase" evidence="5">
    <location>
        <begin position="14"/>
        <end position="303"/>
    </location>
</feature>
<dbReference type="PROSITE" id="PS50293">
    <property type="entry name" value="TPR_REGION"/>
    <property type="match status" value="1"/>
</dbReference>
<evidence type="ECO:0000256" key="4">
    <source>
        <dbReference type="SAM" id="Phobius"/>
    </source>
</evidence>
<dbReference type="InterPro" id="IPR019734">
    <property type="entry name" value="TPR_rpt"/>
</dbReference>
<dbReference type="EMBL" id="JTJC03000008">
    <property type="protein sequence ID" value="NHC37499.1"/>
    <property type="molecule type" value="Genomic_DNA"/>
</dbReference>
<dbReference type="InterPro" id="IPR050498">
    <property type="entry name" value="Ycf3"/>
</dbReference>
<evidence type="ECO:0000259" key="5">
    <source>
        <dbReference type="PROSITE" id="PS50011"/>
    </source>
</evidence>
<evidence type="ECO:0000256" key="2">
    <source>
        <dbReference type="ARBA" id="ARBA00022803"/>
    </source>
</evidence>
<comment type="caution">
    <text evidence="6">The sequence shown here is derived from an EMBL/GenBank/DDBJ whole genome shotgun (WGS) entry which is preliminary data.</text>
</comment>
<dbReference type="Gene3D" id="1.10.510.10">
    <property type="entry name" value="Transferase(Phosphotransferase) domain 1"/>
    <property type="match status" value="1"/>
</dbReference>
<dbReference type="PANTHER" id="PTHR44858">
    <property type="entry name" value="TETRATRICOPEPTIDE REPEAT PROTEIN 6"/>
    <property type="match status" value="1"/>
</dbReference>
<evidence type="ECO:0000313" key="7">
    <source>
        <dbReference type="Proteomes" id="UP000031532"/>
    </source>
</evidence>
<gene>
    <name evidence="6" type="ORF">QH73_0023160</name>
</gene>
<dbReference type="Proteomes" id="UP000031532">
    <property type="component" value="Unassembled WGS sequence"/>
</dbReference>
<dbReference type="PROSITE" id="PS50011">
    <property type="entry name" value="PROTEIN_KINASE_DOM"/>
    <property type="match status" value="1"/>
</dbReference>
<feature type="transmembrane region" description="Helical" evidence="4">
    <location>
        <begin position="407"/>
        <end position="429"/>
    </location>
</feature>
<dbReference type="GO" id="GO:0004672">
    <property type="term" value="F:protein kinase activity"/>
    <property type="evidence" value="ECO:0007669"/>
    <property type="project" value="InterPro"/>
</dbReference>
<sequence length="706" mass="79060">MRLQRSSNNQIITLDPNSSLGHGGEARVFTVPQNEALVAKVYHKPREIQASKLTAMLANPPDNPMAGQGHISIAWPEELLRSTDGSNRVVGFLMPRVKGMHSLLDFYNPKTRRQKCPFFNYLYLHRTARNIAAAMGALHARGYCVGDVNESNILASDTALVTLVDTDSFQVRDLQTAAIYRCGVGKPEFTPPELQGKNFGQIDRAPEHDLFGLAVLIFQLLMEGTHPFSGIYQGSGDPPPYAARIAAGHFTYGSKPVPYKPTPIAPNWEILHPSLRQLFVKCFDAGHSQPHLRPNAQTWQAALKEAENALTTCSANNQHRYSDHLQSCPWCERAVKLGGRDPFPSLEAVRQKKHLQPLPPKRTPTVYRQYRALDRSAAYYSSATLSKHAPLFLTLPRSHRRLSRRKFNLMMMGTFSLGAVSLILLMQVLSDVQLPFDSRFSVTSIPEPPSDGKVAAKSGNNFVAYYKQGDAYYKVGDYEGAIDNYDRAIKLNPKDAQVYLNRGNALYEVAQHSGDPDRTYRRAIEDFNRTLGLKPNQAEAYLSRGMVRYEIAQYSKNPEKEYQQAIQDFDRSLRLNPRAAKALVKRGIVHYKLAQYKGDLSTGYKAAIGDFNRALSIDSQEAEAYLKRGIVRYELAQYSGQSDREAVEDLQTAAKLFLKQGNIEEYQLALGNICVALDKNCDSFLRNPEKFILSNPQSLPGEGKPK</sequence>
<keyword evidence="4" id="KW-0812">Transmembrane</keyword>
<dbReference type="InterPro" id="IPR011990">
    <property type="entry name" value="TPR-like_helical_dom_sf"/>
</dbReference>
<reference evidence="6 7" key="1">
    <citation type="journal article" date="2015" name="Genome Announc.">
        <title>Draft Genome Sequence of the Terrestrial Cyanobacterium Scytonema millei VB511283, Isolated from Eastern India.</title>
        <authorList>
            <person name="Sen D."/>
            <person name="Chandrababunaidu M.M."/>
            <person name="Singh D."/>
            <person name="Sanghi N."/>
            <person name="Ghorai A."/>
            <person name="Mishra G.P."/>
            <person name="Madduluri M."/>
            <person name="Adhikary S.P."/>
            <person name="Tripathy S."/>
        </authorList>
    </citation>
    <scope>NUCLEOTIDE SEQUENCE [LARGE SCALE GENOMIC DNA]</scope>
    <source>
        <strain evidence="6 7">VB511283</strain>
    </source>
</reference>
<dbReference type="GO" id="GO:0009279">
    <property type="term" value="C:cell outer membrane"/>
    <property type="evidence" value="ECO:0007669"/>
    <property type="project" value="TreeGrafter"/>
</dbReference>
<dbReference type="GO" id="GO:0046813">
    <property type="term" value="P:receptor-mediated virion attachment to host cell"/>
    <property type="evidence" value="ECO:0007669"/>
    <property type="project" value="TreeGrafter"/>
</dbReference>
<dbReference type="OrthoDB" id="5782056at2"/>
<dbReference type="GO" id="GO:0005524">
    <property type="term" value="F:ATP binding"/>
    <property type="evidence" value="ECO:0007669"/>
    <property type="project" value="InterPro"/>
</dbReference>
<dbReference type="InterPro" id="IPR011009">
    <property type="entry name" value="Kinase-like_dom_sf"/>
</dbReference>
<evidence type="ECO:0000256" key="1">
    <source>
        <dbReference type="ARBA" id="ARBA00022737"/>
    </source>
</evidence>
<evidence type="ECO:0000256" key="3">
    <source>
        <dbReference type="PROSITE-ProRule" id="PRU00339"/>
    </source>
</evidence>
<evidence type="ECO:0000313" key="6">
    <source>
        <dbReference type="EMBL" id="NHC37499.1"/>
    </source>
</evidence>